<comment type="similarity">
    <text evidence="1 4">Belongs to the glycerate kinase type-1 family.</text>
</comment>
<keyword evidence="6" id="KW-1185">Reference proteome</keyword>
<dbReference type="AlphaFoldDB" id="A0A401ZI09"/>
<dbReference type="GO" id="GO:0031388">
    <property type="term" value="P:organic acid phosphorylation"/>
    <property type="evidence" value="ECO:0007669"/>
    <property type="project" value="UniProtKB-UniRule"/>
</dbReference>
<dbReference type="RefSeq" id="WP_126597423.1">
    <property type="nucleotide sequence ID" value="NZ_BIFQ01000001.1"/>
</dbReference>
<dbReference type="NCBIfam" id="TIGR00045">
    <property type="entry name" value="glycerate kinase"/>
    <property type="match status" value="1"/>
</dbReference>
<evidence type="ECO:0000313" key="6">
    <source>
        <dbReference type="Proteomes" id="UP000287224"/>
    </source>
</evidence>
<dbReference type="InterPro" id="IPR018193">
    <property type="entry name" value="Glyc_kinase_flavodox-like_fold"/>
</dbReference>
<keyword evidence="2 4" id="KW-0808">Transferase</keyword>
<dbReference type="InterPro" id="IPR004381">
    <property type="entry name" value="Glycerate_kinase"/>
</dbReference>
<organism evidence="5 6">
    <name type="scientific">Dictyobacter aurantiacus</name>
    <dbReference type="NCBI Taxonomy" id="1936993"/>
    <lineage>
        <taxon>Bacteria</taxon>
        <taxon>Bacillati</taxon>
        <taxon>Chloroflexota</taxon>
        <taxon>Ktedonobacteria</taxon>
        <taxon>Ktedonobacterales</taxon>
        <taxon>Dictyobacteraceae</taxon>
        <taxon>Dictyobacter</taxon>
    </lineage>
</organism>
<dbReference type="GO" id="GO:0008887">
    <property type="term" value="F:glycerate kinase activity"/>
    <property type="evidence" value="ECO:0007669"/>
    <property type="project" value="UniProtKB-UniRule"/>
</dbReference>
<evidence type="ECO:0000256" key="2">
    <source>
        <dbReference type="ARBA" id="ARBA00022679"/>
    </source>
</evidence>
<reference evidence="6" key="1">
    <citation type="submission" date="2018-12" db="EMBL/GenBank/DDBJ databases">
        <title>Tengunoibacter tsumagoiensis gen. nov., sp. nov., Dictyobacter kobayashii sp. nov., D. alpinus sp. nov., and D. joshuensis sp. nov. and description of Dictyobacteraceae fam. nov. within the order Ktedonobacterales isolated from Tengu-no-mugimeshi.</title>
        <authorList>
            <person name="Wang C.M."/>
            <person name="Zheng Y."/>
            <person name="Sakai Y."/>
            <person name="Toyoda A."/>
            <person name="Minakuchi Y."/>
            <person name="Abe K."/>
            <person name="Yokota A."/>
            <person name="Yabe S."/>
        </authorList>
    </citation>
    <scope>NUCLEOTIDE SEQUENCE [LARGE SCALE GENOMIC DNA]</scope>
    <source>
        <strain evidence="6">S-27</strain>
    </source>
</reference>
<protein>
    <submittedName>
        <fullName evidence="5">Glycerate kinase</fullName>
    </submittedName>
</protein>
<dbReference type="PIRSF" id="PIRSF006078">
    <property type="entry name" value="GlxK"/>
    <property type="match status" value="1"/>
</dbReference>
<evidence type="ECO:0000313" key="5">
    <source>
        <dbReference type="EMBL" id="GCE06480.1"/>
    </source>
</evidence>
<dbReference type="InterPro" id="IPR036129">
    <property type="entry name" value="Glycerate_kinase_sf"/>
</dbReference>
<dbReference type="InterPro" id="IPR018197">
    <property type="entry name" value="Glycerate_kinase_RE-like"/>
</dbReference>
<proteinExistence type="inferred from homology"/>
<accession>A0A401ZI09</accession>
<name>A0A401ZI09_9CHLR</name>
<evidence type="ECO:0000256" key="4">
    <source>
        <dbReference type="PIRNR" id="PIRNR006078"/>
    </source>
</evidence>
<dbReference type="EMBL" id="BIFQ01000001">
    <property type="protein sequence ID" value="GCE06480.1"/>
    <property type="molecule type" value="Genomic_DNA"/>
</dbReference>
<dbReference type="Gene3D" id="3.40.50.10350">
    <property type="entry name" value="Glycerate kinase, domain 1"/>
    <property type="match status" value="1"/>
</dbReference>
<dbReference type="PANTHER" id="PTHR21599">
    <property type="entry name" value="GLYCERATE KINASE"/>
    <property type="match status" value="1"/>
</dbReference>
<comment type="caution">
    <text evidence="5">The sequence shown here is derived from an EMBL/GenBank/DDBJ whole genome shotgun (WGS) entry which is preliminary data.</text>
</comment>
<dbReference type="Pfam" id="PF02595">
    <property type="entry name" value="Gly_kinase"/>
    <property type="match status" value="1"/>
</dbReference>
<dbReference type="OrthoDB" id="9774290at2"/>
<dbReference type="PANTHER" id="PTHR21599:SF0">
    <property type="entry name" value="GLYCERATE KINASE"/>
    <property type="match status" value="1"/>
</dbReference>
<dbReference type="Gene3D" id="3.90.1510.10">
    <property type="entry name" value="Glycerate kinase, domain 2"/>
    <property type="match status" value="1"/>
</dbReference>
<keyword evidence="3 4" id="KW-0418">Kinase</keyword>
<evidence type="ECO:0000256" key="3">
    <source>
        <dbReference type="ARBA" id="ARBA00022777"/>
    </source>
</evidence>
<sequence length="383" mass="39853">MRILIAPQSLKGSLTAAETGAAIAKGVREVFPEADLTIIPIADGGEGTVQALIDATHGQMHIRTVTGPMGEQVEAFYGVTGDGQTAVIEMAASSGLPLVAPERRNPLIATTYGVGELIKAALDQGSRHFILGIGGSATNDGGAGMAQALGARLLDASGEDLLPGGAALARLAQIDISQLDARIKECSFDIACDVTNPLCGPTGASAIYGPQKGATPEMIEELDAALHHYAHIIQRDLKKEVSETPGAGAAGGLGAGMLAFLHASLRPGAQIMLETLRVDEYMKNSDLVITAEGQLDEQTAYGKSVGAVARLAKTHQLPVLAVVGGLGENYTRIYDLGIDAITVLPSRPMPLVYAMRHASLLTSQATERAMKLFLMGKQLGDKI</sequence>
<evidence type="ECO:0000256" key="1">
    <source>
        <dbReference type="ARBA" id="ARBA00006284"/>
    </source>
</evidence>
<dbReference type="SUPFAM" id="SSF110738">
    <property type="entry name" value="Glycerate kinase I"/>
    <property type="match status" value="1"/>
</dbReference>
<dbReference type="Proteomes" id="UP000287224">
    <property type="component" value="Unassembled WGS sequence"/>
</dbReference>
<gene>
    <name evidence="5" type="ORF">KDAU_38090</name>
</gene>